<dbReference type="Proteomes" id="UP000507222">
    <property type="component" value="Unassembled WGS sequence"/>
</dbReference>
<name>A0A6J5V5P3_PRUAR</name>
<protein>
    <submittedName>
        <fullName evidence="2">Uncharacterized protein</fullName>
    </submittedName>
</protein>
<evidence type="ECO:0000313" key="2">
    <source>
        <dbReference type="EMBL" id="CAB4282715.1"/>
    </source>
</evidence>
<accession>A0A6J5V5P3</accession>
<gene>
    <name evidence="2" type="ORF">CURHAP_LOCUS36329</name>
</gene>
<evidence type="ECO:0000313" key="3">
    <source>
        <dbReference type="Proteomes" id="UP000507222"/>
    </source>
</evidence>
<organism evidence="2 3">
    <name type="scientific">Prunus armeniaca</name>
    <name type="common">Apricot</name>
    <name type="synonym">Armeniaca vulgaris</name>
    <dbReference type="NCBI Taxonomy" id="36596"/>
    <lineage>
        <taxon>Eukaryota</taxon>
        <taxon>Viridiplantae</taxon>
        <taxon>Streptophyta</taxon>
        <taxon>Embryophyta</taxon>
        <taxon>Tracheophyta</taxon>
        <taxon>Spermatophyta</taxon>
        <taxon>Magnoliopsida</taxon>
        <taxon>eudicotyledons</taxon>
        <taxon>Gunneridae</taxon>
        <taxon>Pentapetalae</taxon>
        <taxon>rosids</taxon>
        <taxon>fabids</taxon>
        <taxon>Rosales</taxon>
        <taxon>Rosaceae</taxon>
        <taxon>Amygdaloideae</taxon>
        <taxon>Amygdaleae</taxon>
        <taxon>Prunus</taxon>
    </lineage>
</organism>
<dbReference type="AlphaFoldDB" id="A0A6J5V5P3"/>
<sequence>MTGTHSQGQDLIPFDPEIERTVRKQKGKLTHSLEHQEDGGLVENINEKSDKNVGEKQLVQEEAMERAQPTQAMKEYSIPTLSNTPSFERRS</sequence>
<feature type="compositionally biased region" description="Basic and acidic residues" evidence="1">
    <location>
        <begin position="45"/>
        <end position="54"/>
    </location>
</feature>
<dbReference type="EMBL" id="CAEKDK010000006">
    <property type="protein sequence ID" value="CAB4282715.1"/>
    <property type="molecule type" value="Genomic_DNA"/>
</dbReference>
<feature type="compositionally biased region" description="Polar residues" evidence="1">
    <location>
        <begin position="79"/>
        <end position="91"/>
    </location>
</feature>
<reference evidence="2 3" key="1">
    <citation type="submission" date="2020-05" db="EMBL/GenBank/DDBJ databases">
        <authorList>
            <person name="Campoy J."/>
            <person name="Schneeberger K."/>
            <person name="Spophaly S."/>
        </authorList>
    </citation>
    <scope>NUCLEOTIDE SEQUENCE [LARGE SCALE GENOMIC DNA]</scope>
    <source>
        <strain evidence="2">PruArmRojPasFocal</strain>
    </source>
</reference>
<evidence type="ECO:0000256" key="1">
    <source>
        <dbReference type="SAM" id="MobiDB-lite"/>
    </source>
</evidence>
<proteinExistence type="predicted"/>
<feature type="region of interest" description="Disordered" evidence="1">
    <location>
        <begin position="30"/>
        <end position="91"/>
    </location>
</feature>